<evidence type="ECO:0000256" key="2">
    <source>
        <dbReference type="ARBA" id="ARBA00010199"/>
    </source>
</evidence>
<evidence type="ECO:0000256" key="6">
    <source>
        <dbReference type="SAM" id="Phobius"/>
    </source>
</evidence>
<feature type="transmembrane region" description="Helical" evidence="6">
    <location>
        <begin position="223"/>
        <end position="244"/>
    </location>
</feature>
<evidence type="ECO:0000256" key="3">
    <source>
        <dbReference type="ARBA" id="ARBA00022692"/>
    </source>
</evidence>
<proteinExistence type="inferred from homology"/>
<organism evidence="7 8">
    <name type="scientific">Coemansia reversa (strain ATCC 12441 / NRRL 1564)</name>
    <dbReference type="NCBI Taxonomy" id="763665"/>
    <lineage>
        <taxon>Eukaryota</taxon>
        <taxon>Fungi</taxon>
        <taxon>Fungi incertae sedis</taxon>
        <taxon>Zoopagomycota</taxon>
        <taxon>Kickxellomycotina</taxon>
        <taxon>Kickxellomycetes</taxon>
        <taxon>Kickxellales</taxon>
        <taxon>Kickxellaceae</taxon>
        <taxon>Coemansia</taxon>
    </lineage>
</organism>
<keyword evidence="5 6" id="KW-0472">Membrane</keyword>
<accession>A0A2G5BBT8</accession>
<evidence type="ECO:0000256" key="1">
    <source>
        <dbReference type="ARBA" id="ARBA00004141"/>
    </source>
</evidence>
<dbReference type="Pfam" id="PF01554">
    <property type="entry name" value="MatE"/>
    <property type="match status" value="2"/>
</dbReference>
<feature type="transmembrane region" description="Helical" evidence="6">
    <location>
        <begin position="39"/>
        <end position="64"/>
    </location>
</feature>
<feature type="transmembrane region" description="Helical" evidence="6">
    <location>
        <begin position="440"/>
        <end position="459"/>
    </location>
</feature>
<dbReference type="InterPro" id="IPR045069">
    <property type="entry name" value="MATE_euk"/>
</dbReference>
<evidence type="ECO:0000313" key="7">
    <source>
        <dbReference type="EMBL" id="PIA16475.1"/>
    </source>
</evidence>
<protein>
    <submittedName>
        <fullName evidence="7">MATE efflux family protein</fullName>
    </submittedName>
</protein>
<evidence type="ECO:0000256" key="5">
    <source>
        <dbReference type="ARBA" id="ARBA00023136"/>
    </source>
</evidence>
<feature type="transmembrane region" description="Helical" evidence="6">
    <location>
        <begin position="412"/>
        <end position="434"/>
    </location>
</feature>
<feature type="transmembrane region" description="Helical" evidence="6">
    <location>
        <begin position="84"/>
        <end position="104"/>
    </location>
</feature>
<dbReference type="Proteomes" id="UP000242474">
    <property type="component" value="Unassembled WGS sequence"/>
</dbReference>
<feature type="transmembrane region" description="Helical" evidence="6">
    <location>
        <begin position="125"/>
        <end position="149"/>
    </location>
</feature>
<gene>
    <name evidence="7" type="ORF">COEREDRAFT_42720</name>
</gene>
<dbReference type="GO" id="GO:1990961">
    <property type="term" value="P:xenobiotic detoxification by transmembrane export across the plasma membrane"/>
    <property type="evidence" value="ECO:0007669"/>
    <property type="project" value="InterPro"/>
</dbReference>
<comment type="subcellular location">
    <subcellularLocation>
        <location evidence="1">Membrane</location>
        <topology evidence="1">Multi-pass membrane protein</topology>
    </subcellularLocation>
</comment>
<dbReference type="AlphaFoldDB" id="A0A2G5BBT8"/>
<feature type="transmembrane region" description="Helical" evidence="6">
    <location>
        <begin position="161"/>
        <end position="179"/>
    </location>
</feature>
<comment type="similarity">
    <text evidence="2">Belongs to the multi antimicrobial extrusion (MATE) (TC 2.A.66.1) family.</text>
</comment>
<feature type="transmembrane region" description="Helical" evidence="6">
    <location>
        <begin position="340"/>
        <end position="363"/>
    </location>
</feature>
<evidence type="ECO:0000256" key="4">
    <source>
        <dbReference type="ARBA" id="ARBA00022989"/>
    </source>
</evidence>
<dbReference type="GO" id="GO:0042910">
    <property type="term" value="F:xenobiotic transmembrane transporter activity"/>
    <property type="evidence" value="ECO:0007669"/>
    <property type="project" value="InterPro"/>
</dbReference>
<feature type="transmembrane region" description="Helical" evidence="6">
    <location>
        <begin position="265"/>
        <end position="283"/>
    </location>
</feature>
<dbReference type="NCBIfam" id="TIGR00797">
    <property type="entry name" value="matE"/>
    <property type="match status" value="1"/>
</dbReference>
<feature type="transmembrane region" description="Helical" evidence="6">
    <location>
        <begin position="191"/>
        <end position="211"/>
    </location>
</feature>
<dbReference type="GO" id="GO:0015297">
    <property type="term" value="F:antiporter activity"/>
    <property type="evidence" value="ECO:0007669"/>
    <property type="project" value="InterPro"/>
</dbReference>
<dbReference type="GO" id="GO:0016020">
    <property type="term" value="C:membrane"/>
    <property type="evidence" value="ECO:0007669"/>
    <property type="project" value="UniProtKB-SubCell"/>
</dbReference>
<keyword evidence="4 6" id="KW-1133">Transmembrane helix</keyword>
<dbReference type="CDD" id="cd13132">
    <property type="entry name" value="MATE_eukaryotic"/>
    <property type="match status" value="1"/>
</dbReference>
<name>A0A2G5BBT8_COERN</name>
<evidence type="ECO:0000313" key="8">
    <source>
        <dbReference type="Proteomes" id="UP000242474"/>
    </source>
</evidence>
<feature type="transmembrane region" description="Helical" evidence="6">
    <location>
        <begin position="298"/>
        <end position="319"/>
    </location>
</feature>
<feature type="transmembrane region" description="Helical" evidence="6">
    <location>
        <begin position="383"/>
        <end position="405"/>
    </location>
</feature>
<dbReference type="PANTHER" id="PTHR11206">
    <property type="entry name" value="MULTIDRUG RESISTANCE PROTEIN"/>
    <property type="match status" value="1"/>
</dbReference>
<keyword evidence="8" id="KW-1185">Reference proteome</keyword>
<dbReference type="OrthoDB" id="2126698at2759"/>
<sequence length="488" mass="53732">MRSDEEDALFLCFPTHATTEIELDDEPEVTHKVLIRQELWWLFTSTIPIALSYLCQNSFSFISVLSVGKLGVNELAAASLSGMIVNFVVIMPCFGLTGALESFCGAAFTASSDKTRVGFHMQRGLVAVTLQLIPAAIMFTFIEPLLILAGQTHEISTLCGQYLRIWLLGSWPMMVFDCLRRFVQAQGIMQASTWVIAMVMPIHAINSYLLVWSSRLGLGFVGAPFTIVITNWLMFLGMLIYTANSTARLAWGGFSWKCLDGIWEFYRLAIPSAAMLACSWSAFELVTFGSSLFGPVTMAAQACIFSAMALTYQIPTAIGSATATRIGNSLGLKQQRRARYSAHVAIFMGYVLGITCSLLLFIYRNSWGYIFSNDEEVAKLCAHLMPFFAAIQSFDGMNGLTAGILRALGKQALGVSLAFPSFWLLGIPLGFYLALGPQGLEVVGLWIGLSLAVIVYSLLQQRYIFLQINWSHEVNICKKRLAISSGTE</sequence>
<dbReference type="InterPro" id="IPR002528">
    <property type="entry name" value="MATE_fam"/>
</dbReference>
<reference evidence="7 8" key="1">
    <citation type="journal article" date="2015" name="Genome Biol. Evol.">
        <title>Phylogenomic analyses indicate that early fungi evolved digesting cell walls of algal ancestors of land plants.</title>
        <authorList>
            <person name="Chang Y."/>
            <person name="Wang S."/>
            <person name="Sekimoto S."/>
            <person name="Aerts A.L."/>
            <person name="Choi C."/>
            <person name="Clum A."/>
            <person name="LaButti K.M."/>
            <person name="Lindquist E.A."/>
            <person name="Yee Ngan C."/>
            <person name="Ohm R.A."/>
            <person name="Salamov A.A."/>
            <person name="Grigoriev I.V."/>
            <person name="Spatafora J.W."/>
            <person name="Berbee M.L."/>
        </authorList>
    </citation>
    <scope>NUCLEOTIDE SEQUENCE [LARGE SCALE GENOMIC DNA]</scope>
    <source>
        <strain evidence="7 8">NRRL 1564</strain>
    </source>
</reference>
<keyword evidence="3 6" id="KW-0812">Transmembrane</keyword>
<dbReference type="EMBL" id="KZ303499">
    <property type="protein sequence ID" value="PIA16475.1"/>
    <property type="molecule type" value="Genomic_DNA"/>
</dbReference>